<comment type="subcellular location">
    <subcellularLocation>
        <location evidence="1">Cell membrane</location>
        <topology evidence="1">Multi-pass membrane protein</topology>
    </subcellularLocation>
</comment>
<keyword evidence="7 8" id="KW-0472">Membrane</keyword>
<dbReference type="Pfam" id="PF09721">
    <property type="entry name" value="Exosortase_EpsH"/>
    <property type="match status" value="1"/>
</dbReference>
<evidence type="ECO:0000256" key="8">
    <source>
        <dbReference type="SAM" id="Phobius"/>
    </source>
</evidence>
<evidence type="ECO:0000313" key="9">
    <source>
        <dbReference type="EMBL" id="VAW48542.1"/>
    </source>
</evidence>
<feature type="transmembrane region" description="Helical" evidence="8">
    <location>
        <begin position="45"/>
        <end position="65"/>
    </location>
</feature>
<feature type="transmembrane region" description="Helical" evidence="8">
    <location>
        <begin position="99"/>
        <end position="118"/>
    </location>
</feature>
<protein>
    <submittedName>
        <fullName evidence="9">Eight transmembrane protein EpsH</fullName>
    </submittedName>
</protein>
<gene>
    <name evidence="9" type="ORF">MNBD_GAMMA04-2038</name>
</gene>
<dbReference type="GO" id="GO:0008233">
    <property type="term" value="F:peptidase activity"/>
    <property type="evidence" value="ECO:0007669"/>
    <property type="project" value="UniProtKB-KW"/>
</dbReference>
<feature type="transmembrane region" description="Helical" evidence="8">
    <location>
        <begin position="219"/>
        <end position="247"/>
    </location>
</feature>
<accession>A0A3B0WBF1</accession>
<proteinExistence type="predicted"/>
<dbReference type="InterPro" id="IPR017544">
    <property type="entry name" value="Exosortase-2"/>
</dbReference>
<keyword evidence="2" id="KW-1003">Cell membrane</keyword>
<dbReference type="NCBIfam" id="TIGR04178">
    <property type="entry name" value="exo_archaeo"/>
    <property type="match status" value="1"/>
</dbReference>
<feature type="transmembrane region" description="Helical" evidence="8">
    <location>
        <begin position="259"/>
        <end position="282"/>
    </location>
</feature>
<keyword evidence="4 8" id="KW-0812">Transmembrane</keyword>
<evidence type="ECO:0000256" key="1">
    <source>
        <dbReference type="ARBA" id="ARBA00004651"/>
    </source>
</evidence>
<dbReference type="AlphaFoldDB" id="A0A3B0WBF1"/>
<reference evidence="9" key="1">
    <citation type="submission" date="2018-06" db="EMBL/GenBank/DDBJ databases">
        <authorList>
            <person name="Zhirakovskaya E."/>
        </authorList>
    </citation>
    <scope>NUCLEOTIDE SEQUENCE</scope>
</reference>
<dbReference type="GO" id="GO:0005886">
    <property type="term" value="C:plasma membrane"/>
    <property type="evidence" value="ECO:0007669"/>
    <property type="project" value="UniProtKB-SubCell"/>
</dbReference>
<dbReference type="EMBL" id="UOFB01000273">
    <property type="protein sequence ID" value="VAW48542.1"/>
    <property type="molecule type" value="Genomic_DNA"/>
</dbReference>
<feature type="transmembrane region" description="Helical" evidence="8">
    <location>
        <begin position="125"/>
        <end position="143"/>
    </location>
</feature>
<evidence type="ECO:0000256" key="6">
    <source>
        <dbReference type="ARBA" id="ARBA00022989"/>
    </source>
</evidence>
<feature type="transmembrane region" description="Helical" evidence="8">
    <location>
        <begin position="77"/>
        <end position="93"/>
    </location>
</feature>
<evidence type="ECO:0000256" key="5">
    <source>
        <dbReference type="ARBA" id="ARBA00022801"/>
    </source>
</evidence>
<organism evidence="9">
    <name type="scientific">hydrothermal vent metagenome</name>
    <dbReference type="NCBI Taxonomy" id="652676"/>
    <lineage>
        <taxon>unclassified sequences</taxon>
        <taxon>metagenomes</taxon>
        <taxon>ecological metagenomes</taxon>
    </lineage>
</organism>
<feature type="transmembrane region" description="Helical" evidence="8">
    <location>
        <begin position="12"/>
        <end position="33"/>
    </location>
</feature>
<dbReference type="GO" id="GO:0006508">
    <property type="term" value="P:proteolysis"/>
    <property type="evidence" value="ECO:0007669"/>
    <property type="project" value="UniProtKB-KW"/>
</dbReference>
<dbReference type="NCBIfam" id="TIGR02602">
    <property type="entry name" value="8TM_EpsH"/>
    <property type="match status" value="1"/>
</dbReference>
<evidence type="ECO:0000256" key="7">
    <source>
        <dbReference type="ARBA" id="ARBA00023136"/>
    </source>
</evidence>
<evidence type="ECO:0000256" key="3">
    <source>
        <dbReference type="ARBA" id="ARBA00022670"/>
    </source>
</evidence>
<evidence type="ECO:0000256" key="4">
    <source>
        <dbReference type="ARBA" id="ARBA00022692"/>
    </source>
</evidence>
<name>A0A3B0WBF1_9ZZZZ</name>
<keyword evidence="5" id="KW-0378">Hydrolase</keyword>
<keyword evidence="3" id="KW-0645">Protease</keyword>
<evidence type="ECO:0000256" key="2">
    <source>
        <dbReference type="ARBA" id="ARBA00022475"/>
    </source>
</evidence>
<keyword evidence="6 8" id="KW-1133">Transmembrane helix</keyword>
<dbReference type="InterPro" id="IPR013426">
    <property type="entry name" value="EpsH-like"/>
</dbReference>
<dbReference type="NCBIfam" id="TIGR03113">
    <property type="entry name" value="exosort_XrtB"/>
    <property type="match status" value="1"/>
</dbReference>
<sequence>MILKIFKLNKNWLFWSPILLGLLVLYVPTYQSLAINIWSTEEQGHGPIILIISLFFIWNKRSFFFGSDNKEMKPNKIFGSVFLLVGLSLYIVGSSQGLLFLEALSQIFVLFSILLLVSGIQGAKVFWFPLLFLVFLLPLPASFVDALTLPMKIAVSNLAEFVLYNLGYPIARDGVVLQIGFYKLLVADACAGLHTVFTLEAMGLLYLHLIKRDSFVRNVSLAILIVPIAFFANVVRVMILVLITHYYGDEVGQGFIHDFAGFVLFATALMFIIGVDSVIHYFERKYKKKLKAN</sequence>
<dbReference type="InterPro" id="IPR026392">
    <property type="entry name" value="Exo/Archaeosortase_dom"/>
</dbReference>
<dbReference type="InterPro" id="IPR019127">
    <property type="entry name" value="Exosortase"/>
</dbReference>
<feature type="transmembrane region" description="Helical" evidence="8">
    <location>
        <begin position="184"/>
        <end position="207"/>
    </location>
</feature>